<dbReference type="Proteomes" id="UP001147695">
    <property type="component" value="Unassembled WGS sequence"/>
</dbReference>
<feature type="transmembrane region" description="Helical" evidence="2">
    <location>
        <begin position="70"/>
        <end position="90"/>
    </location>
</feature>
<evidence type="ECO:0000313" key="3">
    <source>
        <dbReference type="EMBL" id="KAJ5345882.1"/>
    </source>
</evidence>
<keyword evidence="2" id="KW-0472">Membrane</keyword>
<feature type="region of interest" description="Disordered" evidence="1">
    <location>
        <begin position="151"/>
        <end position="174"/>
    </location>
</feature>
<name>A0A9W9R0A4_PENBR</name>
<reference evidence="3" key="1">
    <citation type="submission" date="2022-12" db="EMBL/GenBank/DDBJ databases">
        <authorList>
            <person name="Petersen C."/>
        </authorList>
    </citation>
    <scope>NUCLEOTIDE SEQUENCE</scope>
    <source>
        <strain evidence="3">IBT 35673</strain>
    </source>
</reference>
<feature type="transmembrane region" description="Helical" evidence="2">
    <location>
        <begin position="27"/>
        <end position="50"/>
    </location>
</feature>
<sequence>MHSEVSETLEYIVRWRRKQANLPEPEFKAWHVVILFNVLIQLYLVIMPWYPPAGGQYAGDVSFWYATSPATGVGILIACGIYYWFWAFLIPKWRGYKLRQEVITLDGGVQSNQLRKDPIARIAGWDVTHDVAGIAIEPEAEQIQVQGKVTQTSSNDSSSYAYTAKNDSDAIPHV</sequence>
<accession>A0A9W9R0A4</accession>
<protein>
    <submittedName>
        <fullName evidence="3">Amino acid transporter</fullName>
    </submittedName>
</protein>
<evidence type="ECO:0000313" key="4">
    <source>
        <dbReference type="Proteomes" id="UP001147695"/>
    </source>
</evidence>
<comment type="caution">
    <text evidence="3">The sequence shown here is derived from an EMBL/GenBank/DDBJ whole genome shotgun (WGS) entry which is preliminary data.</text>
</comment>
<dbReference type="EMBL" id="JAPZBQ010000002">
    <property type="protein sequence ID" value="KAJ5345882.1"/>
    <property type="molecule type" value="Genomic_DNA"/>
</dbReference>
<dbReference type="AlphaFoldDB" id="A0A9W9R0A4"/>
<feature type="compositionally biased region" description="Polar residues" evidence="1">
    <location>
        <begin position="151"/>
        <end position="161"/>
    </location>
</feature>
<keyword evidence="2" id="KW-1133">Transmembrane helix</keyword>
<evidence type="ECO:0000256" key="2">
    <source>
        <dbReference type="SAM" id="Phobius"/>
    </source>
</evidence>
<evidence type="ECO:0000256" key="1">
    <source>
        <dbReference type="SAM" id="MobiDB-lite"/>
    </source>
</evidence>
<proteinExistence type="predicted"/>
<organism evidence="3 4">
    <name type="scientific">Penicillium brevicompactum</name>
    <dbReference type="NCBI Taxonomy" id="5074"/>
    <lineage>
        <taxon>Eukaryota</taxon>
        <taxon>Fungi</taxon>
        <taxon>Dikarya</taxon>
        <taxon>Ascomycota</taxon>
        <taxon>Pezizomycotina</taxon>
        <taxon>Eurotiomycetes</taxon>
        <taxon>Eurotiomycetidae</taxon>
        <taxon>Eurotiales</taxon>
        <taxon>Aspergillaceae</taxon>
        <taxon>Penicillium</taxon>
    </lineage>
</organism>
<keyword evidence="2" id="KW-0812">Transmembrane</keyword>
<gene>
    <name evidence="3" type="ORF">N7452_003886</name>
</gene>
<reference evidence="3" key="2">
    <citation type="journal article" date="2023" name="IMA Fungus">
        <title>Comparative genomic study of the Penicillium genus elucidates a diverse pangenome and 15 lateral gene transfer events.</title>
        <authorList>
            <person name="Petersen C."/>
            <person name="Sorensen T."/>
            <person name="Nielsen M.R."/>
            <person name="Sondergaard T.E."/>
            <person name="Sorensen J.L."/>
            <person name="Fitzpatrick D.A."/>
            <person name="Frisvad J.C."/>
            <person name="Nielsen K.L."/>
        </authorList>
    </citation>
    <scope>NUCLEOTIDE SEQUENCE</scope>
    <source>
        <strain evidence="3">IBT 35673</strain>
    </source>
</reference>